<dbReference type="Gene3D" id="1.20.1530.20">
    <property type="match status" value="1"/>
</dbReference>
<feature type="transmembrane region" description="Helical" evidence="6">
    <location>
        <begin position="195"/>
        <end position="220"/>
    </location>
</feature>
<keyword evidence="3 6" id="KW-1133">Transmembrane helix</keyword>
<dbReference type="InterPro" id="IPR002657">
    <property type="entry name" value="BilAc:Na_symport/Acr3"/>
</dbReference>
<gene>
    <name evidence="7" type="ORF">SG35_028960</name>
</gene>
<feature type="transmembrane region" description="Helical" evidence="6">
    <location>
        <begin position="260"/>
        <end position="282"/>
    </location>
</feature>
<dbReference type="AlphaFoldDB" id="A0AAF0C4M1"/>
<evidence type="ECO:0000313" key="7">
    <source>
        <dbReference type="EMBL" id="WDE02442.1"/>
    </source>
</evidence>
<reference evidence="7 8" key="1">
    <citation type="journal article" date="2015" name="Genome Announc.">
        <title>Draft Genome Sequences of Marine Isolates of Thalassomonas viridans and Thalassomonas actiniarum.</title>
        <authorList>
            <person name="Olonade I."/>
            <person name="van Zyl L.J."/>
            <person name="Trindade M."/>
        </authorList>
    </citation>
    <scope>NUCLEOTIDE SEQUENCE [LARGE SCALE GENOMIC DNA]</scope>
    <source>
        <strain evidence="7 8">A5K-106</strain>
    </source>
</reference>
<feature type="region of interest" description="Disordered" evidence="5">
    <location>
        <begin position="292"/>
        <end position="312"/>
    </location>
</feature>
<accession>A0AAF0C4M1</accession>
<dbReference type="PANTHER" id="PTHR10361">
    <property type="entry name" value="SODIUM-BILE ACID COTRANSPORTER"/>
    <property type="match status" value="1"/>
</dbReference>
<feature type="transmembrane region" description="Helical" evidence="6">
    <location>
        <begin position="173"/>
        <end position="189"/>
    </location>
</feature>
<evidence type="ECO:0000256" key="6">
    <source>
        <dbReference type="SAM" id="Phobius"/>
    </source>
</evidence>
<dbReference type="GO" id="GO:0016020">
    <property type="term" value="C:membrane"/>
    <property type="evidence" value="ECO:0007669"/>
    <property type="project" value="UniProtKB-SubCell"/>
</dbReference>
<feature type="transmembrane region" description="Helical" evidence="6">
    <location>
        <begin position="232"/>
        <end position="254"/>
    </location>
</feature>
<evidence type="ECO:0000256" key="1">
    <source>
        <dbReference type="ARBA" id="ARBA00004141"/>
    </source>
</evidence>
<evidence type="ECO:0000256" key="5">
    <source>
        <dbReference type="SAM" id="MobiDB-lite"/>
    </source>
</evidence>
<evidence type="ECO:0008006" key="9">
    <source>
        <dbReference type="Google" id="ProtNLM"/>
    </source>
</evidence>
<keyword evidence="8" id="KW-1185">Reference proteome</keyword>
<feature type="transmembrane region" description="Helical" evidence="6">
    <location>
        <begin position="143"/>
        <end position="161"/>
    </location>
</feature>
<dbReference type="InterPro" id="IPR038770">
    <property type="entry name" value="Na+/solute_symporter_sf"/>
</dbReference>
<evidence type="ECO:0000313" key="8">
    <source>
        <dbReference type="Proteomes" id="UP000032568"/>
    </source>
</evidence>
<dbReference type="Proteomes" id="UP000032568">
    <property type="component" value="Chromosome pTact"/>
</dbReference>
<dbReference type="InterPro" id="IPR004710">
    <property type="entry name" value="Bilac:Na_transpt"/>
</dbReference>
<feature type="transmembrane region" description="Helical" evidence="6">
    <location>
        <begin position="40"/>
        <end position="63"/>
    </location>
</feature>
<protein>
    <recommendedName>
        <fullName evidence="9">Bile acid:sodium symporter</fullName>
    </recommendedName>
</protein>
<keyword evidence="2 6" id="KW-0812">Transmembrane</keyword>
<dbReference type="RefSeq" id="WP_044832657.1">
    <property type="nucleotide sequence ID" value="NZ_CP059736.1"/>
</dbReference>
<dbReference type="Pfam" id="PF01758">
    <property type="entry name" value="SBF"/>
    <property type="match status" value="1"/>
</dbReference>
<name>A0AAF0C4M1_9GAMM</name>
<organism evidence="7 8">
    <name type="scientific">Thalassomonas actiniarum</name>
    <dbReference type="NCBI Taxonomy" id="485447"/>
    <lineage>
        <taxon>Bacteria</taxon>
        <taxon>Pseudomonadati</taxon>
        <taxon>Pseudomonadota</taxon>
        <taxon>Gammaproteobacteria</taxon>
        <taxon>Alteromonadales</taxon>
        <taxon>Colwelliaceae</taxon>
        <taxon>Thalassomonas</taxon>
    </lineage>
</organism>
<evidence type="ECO:0000256" key="2">
    <source>
        <dbReference type="ARBA" id="ARBA00022692"/>
    </source>
</evidence>
<reference evidence="7 8" key="2">
    <citation type="journal article" date="2022" name="Mar. Drugs">
        <title>Bioassay-Guided Fractionation Leads to the Detection of Cholic Acid Generated by the Rare Thalassomonas sp.</title>
        <authorList>
            <person name="Pheiffer F."/>
            <person name="Schneider Y.K."/>
            <person name="Hansen E.H."/>
            <person name="Andersen J.H."/>
            <person name="Isaksson J."/>
            <person name="Busche T."/>
            <person name="R C."/>
            <person name="Kalinowski J."/>
            <person name="Zyl L.V."/>
            <person name="Trindade M."/>
        </authorList>
    </citation>
    <scope>NUCLEOTIDE SEQUENCE [LARGE SCALE GENOMIC DNA]</scope>
    <source>
        <strain evidence="7 8">A5K-106</strain>
    </source>
</reference>
<proteinExistence type="predicted"/>
<sequence length="312" mass="33782">MNNGVLLTVIVPLAMFLMMLGLGTTLTTQALTTALRNKKVLGLGLLAQLAVVPVCAALVVFTVDMQAEFKLGIMLLACCPGGTSSNLFCHLGKGNLALSVALTTFSSLAVLLTMPLILEISAQAIFSTAMPLDIPQLEILKRLFFMTLLPVMTGIAISHYFPALGERIAEKSGPFGLAFLIFLAGLIVMKEWQNLIAYLPVLGATILGMTLFILACVMFMLKIVSPSMRDRFTIYIEACIQSSALAMFIALTVMENGSMVAIPAGMYSLTMYLIGFSLVFFYRRSQSTLTEKGMSPSMQQEISEQLATNSDR</sequence>
<evidence type="ECO:0000256" key="4">
    <source>
        <dbReference type="ARBA" id="ARBA00023136"/>
    </source>
</evidence>
<dbReference type="PANTHER" id="PTHR10361:SF24">
    <property type="entry name" value="P3 PROTEIN"/>
    <property type="match status" value="1"/>
</dbReference>
<feature type="transmembrane region" description="Helical" evidence="6">
    <location>
        <begin position="96"/>
        <end position="118"/>
    </location>
</feature>
<dbReference type="KEGG" id="tact:SG35_028960"/>
<feature type="transmembrane region" description="Helical" evidence="6">
    <location>
        <begin position="69"/>
        <end position="89"/>
    </location>
</feature>
<keyword evidence="4 6" id="KW-0472">Membrane</keyword>
<evidence type="ECO:0000256" key="3">
    <source>
        <dbReference type="ARBA" id="ARBA00022989"/>
    </source>
</evidence>
<feature type="transmembrane region" description="Helical" evidence="6">
    <location>
        <begin position="6"/>
        <end position="28"/>
    </location>
</feature>
<dbReference type="EMBL" id="CP059736">
    <property type="protein sequence ID" value="WDE02442.1"/>
    <property type="molecule type" value="Genomic_DNA"/>
</dbReference>
<comment type="subcellular location">
    <subcellularLocation>
        <location evidence="1">Membrane</location>
        <topology evidence="1">Multi-pass membrane protein</topology>
    </subcellularLocation>
</comment>